<reference evidence="1" key="1">
    <citation type="submission" date="2020-11" db="EMBL/GenBank/DDBJ databases">
        <authorList>
            <person name="Whitehead M."/>
        </authorList>
    </citation>
    <scope>NUCLEOTIDE SEQUENCE</scope>
    <source>
        <strain evidence="1">EGII</strain>
    </source>
</reference>
<dbReference type="EMBL" id="CAJHJT010000034">
    <property type="protein sequence ID" value="CAD7005845.1"/>
    <property type="molecule type" value="Genomic_DNA"/>
</dbReference>
<accession>A0A811V5Z8</accession>
<evidence type="ECO:0000313" key="1">
    <source>
        <dbReference type="EMBL" id="CAD7005845.1"/>
    </source>
</evidence>
<evidence type="ECO:0000313" key="2">
    <source>
        <dbReference type="Proteomes" id="UP000606786"/>
    </source>
</evidence>
<protein>
    <submittedName>
        <fullName evidence="1">(Mediterranean fruit fly) hypothetical protein</fullName>
    </submittedName>
</protein>
<dbReference type="Proteomes" id="UP000606786">
    <property type="component" value="Unassembled WGS sequence"/>
</dbReference>
<sequence>MFVRGFIILISVFFQSLLRVKFGFSQDRHDPVQYFFNSASIRFNASTQPYALLIHLNMYVCVYFPVYGPVVEVFISDLLSNCVKLRFTMRICPH</sequence>
<proteinExistence type="predicted"/>
<comment type="caution">
    <text evidence="1">The sequence shown here is derived from an EMBL/GenBank/DDBJ whole genome shotgun (WGS) entry which is preliminary data.</text>
</comment>
<gene>
    <name evidence="1" type="ORF">CCAP1982_LOCUS14188</name>
</gene>
<name>A0A811V5Z8_CERCA</name>
<organism evidence="1 2">
    <name type="scientific">Ceratitis capitata</name>
    <name type="common">Mediterranean fruit fly</name>
    <name type="synonym">Tephritis capitata</name>
    <dbReference type="NCBI Taxonomy" id="7213"/>
    <lineage>
        <taxon>Eukaryota</taxon>
        <taxon>Metazoa</taxon>
        <taxon>Ecdysozoa</taxon>
        <taxon>Arthropoda</taxon>
        <taxon>Hexapoda</taxon>
        <taxon>Insecta</taxon>
        <taxon>Pterygota</taxon>
        <taxon>Neoptera</taxon>
        <taxon>Endopterygota</taxon>
        <taxon>Diptera</taxon>
        <taxon>Brachycera</taxon>
        <taxon>Muscomorpha</taxon>
        <taxon>Tephritoidea</taxon>
        <taxon>Tephritidae</taxon>
        <taxon>Ceratitis</taxon>
        <taxon>Ceratitis</taxon>
    </lineage>
</organism>
<keyword evidence="2" id="KW-1185">Reference proteome</keyword>
<dbReference type="AlphaFoldDB" id="A0A811V5Z8"/>